<sequence>MLNFDYPQKDWYKDVRLCGCRQCCEAVRRKRQGSSGSCGMGEHGQYLDEGYEGRGEHVRSSSAHSGSGGHFVPTISFDTVPIQGISPEEDEQDALHEHQRAYGTSLDYTLEEYYNNEDTSYNHDYRSGGGYAGELSPLRSLSPSRYGSGAQLAKFDVLPDGRRVRIDYPSKSTLLSDSFVLNKTHREWRSKWKARKAQIERRKLEEPQRWYRYPSILFPETKVDLSDLPMINDEGVAYNSNQRANMKRIARVVRTPVGFPVSPRIVLCHVSGRKHTWAAVDWVLQNFIADSDHLVVVANLPRLMSRFGYMSRSVSRSRSRSRSRSVRRTTGLNSTSSFGSDVSESMTKNKDEEWCNGYTVGSIETILDHLIEYITFIIPEKLAIKVTVEVMIGKTRQVLIEALNLHCPDLLVASTTKYKENDGLLDHRSKRLTTVLANYYPLPVFVVPAKRMFLLGMQLESIVHGSDACNAAAPVSQQFSSEVGDSLAPFKPSLKTMHTSPAVMLHTESSVPEVEYGMDESEITSIDSELSDGVTEYAGTELLQQDPVGRVARMRETYRRRVQKTFSKIDSDSTLQADERHFNKLDAVINASLKFNKELENSKSPSILELQRIITGGEKHTGFRKKSMLDVLDLPSAKPRKQDPIPKPNLSAGDPTPRRTTRIKFEATVKDVDGSTAVQQSPSDEVLREMSPLRQVQSLSQSNLMKYVSNNSLRKVRSANTNPVNSTKYNESTGSSGKRKRGGFLSALFGGSGGGSASNTASPATSRRSSMSSSENSGGTSTGKRKKKWKLLK</sequence>
<feature type="compositionally biased region" description="Polar residues" evidence="1">
    <location>
        <begin position="694"/>
        <end position="733"/>
    </location>
</feature>
<keyword evidence="3" id="KW-1185">Reference proteome</keyword>
<organism evidence="2 3">
    <name type="scientific">Eremothecium gossypii (strain ATCC 10895 / CBS 109.51 / FGSC 9923 / NRRL Y-1056)</name>
    <name type="common">Yeast</name>
    <name type="synonym">Ashbya gossypii</name>
    <dbReference type="NCBI Taxonomy" id="284811"/>
    <lineage>
        <taxon>Eukaryota</taxon>
        <taxon>Fungi</taxon>
        <taxon>Dikarya</taxon>
        <taxon>Ascomycota</taxon>
        <taxon>Saccharomycotina</taxon>
        <taxon>Saccharomycetes</taxon>
        <taxon>Saccharomycetales</taxon>
        <taxon>Saccharomycetaceae</taxon>
        <taxon>Eremothecium</taxon>
    </lineage>
</organism>
<dbReference type="eggNOG" id="ENOG502RISH">
    <property type="taxonomic scope" value="Eukaryota"/>
</dbReference>
<dbReference type="KEGG" id="ago:AGOS_AEL233C"/>
<feature type="compositionally biased region" description="Polar residues" evidence="1">
    <location>
        <begin position="330"/>
        <end position="344"/>
    </location>
</feature>
<proteinExistence type="predicted"/>
<evidence type="ECO:0000313" key="3">
    <source>
        <dbReference type="Proteomes" id="UP000000591"/>
    </source>
</evidence>
<dbReference type="STRING" id="284811.Q758J5"/>
<evidence type="ECO:0000313" key="2">
    <source>
        <dbReference type="EMBL" id="AAS52452.2"/>
    </source>
</evidence>
<dbReference type="HOGENOM" id="CLU_012887_0_0_1"/>
<dbReference type="InParanoid" id="Q758J5"/>
<feature type="compositionally biased region" description="Basic residues" evidence="1">
    <location>
        <begin position="318"/>
        <end position="327"/>
    </location>
</feature>
<dbReference type="OrthoDB" id="843225at2759"/>
<feature type="compositionally biased region" description="Basic residues" evidence="1">
    <location>
        <begin position="783"/>
        <end position="793"/>
    </location>
</feature>
<protein>
    <submittedName>
        <fullName evidence="2">AEL233Cp</fullName>
    </submittedName>
</protein>
<dbReference type="FunCoup" id="Q758J5">
    <property type="interactions" value="95"/>
</dbReference>
<reference evidence="3" key="2">
    <citation type="journal article" date="2013" name="G3 (Bethesda)">
        <title>Genomes of Ashbya fungi isolated from insects reveal four mating-type loci, numerous translocations, lack of transposons, and distinct gene duplications.</title>
        <authorList>
            <person name="Dietrich F.S."/>
            <person name="Voegeli S."/>
            <person name="Kuo S."/>
            <person name="Philippsen P."/>
        </authorList>
    </citation>
    <scope>GENOME REANNOTATION</scope>
    <source>
        <strain evidence="3">ATCC 10895 / CBS 109.51 / FGSC 9923 / NRRL Y-1056</strain>
    </source>
</reference>
<feature type="compositionally biased region" description="Low complexity" evidence="1">
    <location>
        <begin position="757"/>
        <end position="779"/>
    </location>
</feature>
<evidence type="ECO:0000256" key="1">
    <source>
        <dbReference type="SAM" id="MobiDB-lite"/>
    </source>
</evidence>
<name>Q758J5_EREGS</name>
<feature type="region of interest" description="Disordered" evidence="1">
    <location>
        <begin position="635"/>
        <end position="793"/>
    </location>
</feature>
<dbReference type="AlphaFoldDB" id="Q758J5"/>
<feature type="compositionally biased region" description="Basic and acidic residues" evidence="1">
    <location>
        <begin position="663"/>
        <end position="673"/>
    </location>
</feature>
<dbReference type="OMA" id="IEWTSGY"/>
<dbReference type="EMBL" id="AE016818">
    <property type="protein sequence ID" value="AAS52452.2"/>
    <property type="molecule type" value="Genomic_DNA"/>
</dbReference>
<accession>Q758J5</accession>
<dbReference type="GeneID" id="4620810"/>
<dbReference type="Proteomes" id="UP000000591">
    <property type="component" value="Chromosome V"/>
</dbReference>
<feature type="region of interest" description="Disordered" evidence="1">
    <location>
        <begin position="318"/>
        <end position="344"/>
    </location>
</feature>
<reference evidence="2 3" key="1">
    <citation type="journal article" date="2004" name="Science">
        <title>The Ashbya gossypii genome as a tool for mapping the ancient Saccharomyces cerevisiae genome.</title>
        <authorList>
            <person name="Dietrich F.S."/>
            <person name="Voegeli S."/>
            <person name="Brachat S."/>
            <person name="Lerch A."/>
            <person name="Gates K."/>
            <person name="Steiner S."/>
            <person name="Mohr C."/>
            <person name="Pohlmann R."/>
            <person name="Luedi P."/>
            <person name="Choi S."/>
            <person name="Wing R.A."/>
            <person name="Flavier A."/>
            <person name="Gaffney T.D."/>
            <person name="Philippsen P."/>
        </authorList>
    </citation>
    <scope>NUCLEOTIDE SEQUENCE [LARGE SCALE GENOMIC DNA]</scope>
    <source>
        <strain evidence="3">ATCC 10895 / CBS 109.51 / FGSC 9923 / NRRL Y-1056</strain>
    </source>
</reference>
<dbReference type="RefSeq" id="NP_984628.2">
    <property type="nucleotide sequence ID" value="NM_209981.2"/>
</dbReference>
<gene>
    <name evidence="2" type="ORF">AGOS_AEL233C</name>
</gene>